<feature type="compositionally biased region" description="Basic and acidic residues" evidence="1">
    <location>
        <begin position="75"/>
        <end position="89"/>
    </location>
</feature>
<dbReference type="Proteomes" id="UP000747399">
    <property type="component" value="Unassembled WGS sequence"/>
</dbReference>
<dbReference type="AlphaFoldDB" id="A0A8J4BMX0"/>
<comment type="caution">
    <text evidence="2">The sequence shown here is derived from an EMBL/GenBank/DDBJ whole genome shotgun (WGS) entry which is preliminary data.</text>
</comment>
<evidence type="ECO:0000313" key="2">
    <source>
        <dbReference type="EMBL" id="GIL64764.1"/>
    </source>
</evidence>
<accession>A0A8J4BMX0</accession>
<sequence>MIPVPLAAAYPNQESETSAGQYSACYDNVRRAKVSHEFVNADVDMSAHTCESRSPPNRPTDASLDALIGDWISSEGDRDSEGDSDELRSGSDSGCAVSYDPPSMVPALSIGSLLEGGATHEPGLGVAQCGTGRLHKSHPFRDGNQASNSCPADNMDLIPRDSGSFSAPRVSNTCSTWPWPGRGALSDPLPSVGVTGGTGAPTGPTCISAASMAAWAGSNTPAASTTAFPNTWPAIAALGWSTRAMAPPAAAAAAAAVSPWDSSAKLSVLTGIAAAAAPDVIPFSSGPPGPPVPRFHSDPTNGATLRHILGAIPALPLEESFIVGEPWRLQQPSCESAVALGSSPLPEDSAGILLLTGALPRCATKPALPVHHPGAAPRTLTSELVAAIARLEASMSVMDTLAPPVQTEGGLAAMTAEGWTAATGCGGGTGDSFRPVQSGMALPGHSSSPAVHVPGPSCFRRQLEPRLLQQGIPPSEYAVQQLRQFMPPLNSEQQALLGLQLGCTPDLGSWDSGQWHHHHHQHHQL</sequence>
<proteinExistence type="predicted"/>
<gene>
    <name evidence="2" type="ORF">Vafri_18643</name>
</gene>
<organism evidence="2 3">
    <name type="scientific">Volvox africanus</name>
    <dbReference type="NCBI Taxonomy" id="51714"/>
    <lineage>
        <taxon>Eukaryota</taxon>
        <taxon>Viridiplantae</taxon>
        <taxon>Chlorophyta</taxon>
        <taxon>core chlorophytes</taxon>
        <taxon>Chlorophyceae</taxon>
        <taxon>CS clade</taxon>
        <taxon>Chlamydomonadales</taxon>
        <taxon>Volvocaceae</taxon>
        <taxon>Volvox</taxon>
    </lineage>
</organism>
<protein>
    <submittedName>
        <fullName evidence="2">Uncharacterized protein</fullName>
    </submittedName>
</protein>
<reference evidence="2" key="1">
    <citation type="journal article" date="2021" name="Proc. Natl. Acad. Sci. U.S.A.">
        <title>Three genomes in the algal genus Volvox reveal the fate of a haploid sex-determining region after a transition to homothallism.</title>
        <authorList>
            <person name="Yamamoto K."/>
            <person name="Hamaji T."/>
            <person name="Kawai-Toyooka H."/>
            <person name="Matsuzaki R."/>
            <person name="Takahashi F."/>
            <person name="Nishimura Y."/>
            <person name="Kawachi M."/>
            <person name="Noguchi H."/>
            <person name="Minakuchi Y."/>
            <person name="Umen J.G."/>
            <person name="Toyoda A."/>
            <person name="Nozaki H."/>
        </authorList>
    </citation>
    <scope>NUCLEOTIDE SEQUENCE</scope>
    <source>
        <strain evidence="2">NIES-3780</strain>
    </source>
</reference>
<keyword evidence="3" id="KW-1185">Reference proteome</keyword>
<name>A0A8J4BMX0_9CHLO</name>
<evidence type="ECO:0000313" key="3">
    <source>
        <dbReference type="Proteomes" id="UP000747399"/>
    </source>
</evidence>
<dbReference type="EMBL" id="BNCO01000069">
    <property type="protein sequence ID" value="GIL64764.1"/>
    <property type="molecule type" value="Genomic_DNA"/>
</dbReference>
<evidence type="ECO:0000256" key="1">
    <source>
        <dbReference type="SAM" id="MobiDB-lite"/>
    </source>
</evidence>
<feature type="region of interest" description="Disordered" evidence="1">
    <location>
        <begin position="73"/>
        <end position="99"/>
    </location>
</feature>